<feature type="domain" description="Rap-GAP" evidence="6">
    <location>
        <begin position="520"/>
        <end position="737"/>
    </location>
</feature>
<dbReference type="InParanoid" id="A0A6P8IB82"/>
<dbReference type="KEGG" id="aten:116298369"/>
<keyword evidence="3 4" id="KW-0175">Coiled coil</keyword>
<dbReference type="Pfam" id="PF21022">
    <property type="entry name" value="Rap-GAP_dimer"/>
    <property type="match status" value="1"/>
</dbReference>
<dbReference type="PANTHER" id="PTHR15711:SF22">
    <property type="entry name" value="RAP-GAP DOMAIN-CONTAINING PROTEIN"/>
    <property type="match status" value="1"/>
</dbReference>
<dbReference type="PROSITE" id="PS50106">
    <property type="entry name" value="PDZ"/>
    <property type="match status" value="1"/>
</dbReference>
<evidence type="ECO:0000259" key="7">
    <source>
        <dbReference type="PROSITE" id="PS50106"/>
    </source>
</evidence>
<name>A0A6P8IB82_ACTTE</name>
<feature type="compositionally biased region" description="Low complexity" evidence="5">
    <location>
        <begin position="1046"/>
        <end position="1060"/>
    </location>
</feature>
<evidence type="ECO:0000259" key="6">
    <source>
        <dbReference type="PROSITE" id="PS50085"/>
    </source>
</evidence>
<feature type="domain" description="PDZ" evidence="7">
    <location>
        <begin position="878"/>
        <end position="954"/>
    </location>
</feature>
<evidence type="ECO:0000256" key="3">
    <source>
        <dbReference type="ARBA" id="ARBA00023054"/>
    </source>
</evidence>
<feature type="region of interest" description="Disordered" evidence="5">
    <location>
        <begin position="1082"/>
        <end position="1117"/>
    </location>
</feature>
<evidence type="ECO:0000256" key="5">
    <source>
        <dbReference type="SAM" id="MobiDB-lite"/>
    </source>
</evidence>
<dbReference type="FunCoup" id="A0A6P8IB82">
    <property type="interactions" value="1341"/>
</dbReference>
<dbReference type="SUPFAM" id="SSF50156">
    <property type="entry name" value="PDZ domain-like"/>
    <property type="match status" value="1"/>
</dbReference>
<feature type="compositionally biased region" description="Low complexity" evidence="5">
    <location>
        <begin position="977"/>
        <end position="989"/>
    </location>
</feature>
<reference evidence="9" key="1">
    <citation type="submission" date="2025-08" db="UniProtKB">
        <authorList>
            <consortium name="RefSeq"/>
        </authorList>
    </citation>
    <scope>IDENTIFICATION</scope>
    <source>
        <tissue evidence="9">Tentacle</tissue>
    </source>
</reference>
<dbReference type="SMART" id="SM00228">
    <property type="entry name" value="PDZ"/>
    <property type="match status" value="1"/>
</dbReference>
<feature type="region of interest" description="Disordered" evidence="5">
    <location>
        <begin position="1001"/>
        <end position="1068"/>
    </location>
</feature>
<dbReference type="RefSeq" id="XP_031562652.1">
    <property type="nucleotide sequence ID" value="XM_031706792.1"/>
</dbReference>
<accession>A0A6P8IB82</accession>
<feature type="compositionally biased region" description="Basic residues" evidence="5">
    <location>
        <begin position="1630"/>
        <end position="1640"/>
    </location>
</feature>
<feature type="compositionally biased region" description="Basic and acidic residues" evidence="5">
    <location>
        <begin position="1490"/>
        <end position="1499"/>
    </location>
</feature>
<dbReference type="InterPro" id="IPR000331">
    <property type="entry name" value="Rap/Ran_GAP_dom"/>
</dbReference>
<feature type="compositionally biased region" description="Basic and acidic residues" evidence="5">
    <location>
        <begin position="1614"/>
        <end position="1629"/>
    </location>
</feature>
<dbReference type="Gene3D" id="3.40.50.11210">
    <property type="entry name" value="Rap/Ran-GAP"/>
    <property type="match status" value="1"/>
</dbReference>
<evidence type="ECO:0000313" key="8">
    <source>
        <dbReference type="Proteomes" id="UP000515163"/>
    </source>
</evidence>
<feature type="region of interest" description="Disordered" evidence="5">
    <location>
        <begin position="1"/>
        <end position="32"/>
    </location>
</feature>
<dbReference type="FunFam" id="3.40.50.11210:FF:000002">
    <property type="entry name" value="Signal-induced proliferation-associated 1-like protein 1"/>
    <property type="match status" value="1"/>
</dbReference>
<dbReference type="Gene3D" id="2.30.42.10">
    <property type="match status" value="1"/>
</dbReference>
<feature type="coiled-coil region" evidence="4">
    <location>
        <begin position="1793"/>
        <end position="1827"/>
    </location>
</feature>
<dbReference type="PANTHER" id="PTHR15711">
    <property type="entry name" value="RAP GTPASE-ACTIVATING PROTEIN"/>
    <property type="match status" value="1"/>
</dbReference>
<gene>
    <name evidence="9" type="primary">LOC116298369</name>
</gene>
<dbReference type="GeneID" id="116298369"/>
<dbReference type="CDD" id="cd06745">
    <property type="entry name" value="PDZ_SIPA1-like"/>
    <property type="match status" value="1"/>
</dbReference>
<feature type="compositionally biased region" description="Basic residues" evidence="5">
    <location>
        <begin position="1725"/>
        <end position="1742"/>
    </location>
</feature>
<dbReference type="SUPFAM" id="SSF111347">
    <property type="entry name" value="Rap/Ran-GAP"/>
    <property type="match status" value="1"/>
</dbReference>
<sequence>MPNIMRRSFKRRSSRKTNDATPTYLRNPPKNTNEAILSSRRVSYPPRSQDDIEALRQSYMYHKDDDLRRSTGSIYGGDSPTKAKPPTGMHVRSNSDTSEINFERLRHTYELSVTEPRSPTGESFFAIVQRFEENIKNEKRTTRKRVDGSTFIENLREHSNHIVGSSASPTIEKKTPILKRKNSLRSNTTSFFRIKKSYDSKEEFESSDSTLPTRKYLAHYDCQSLLLDYEDQAQRRAKYGDGMRRRNTRSGASAASAKITAAQRADLKGSDSSLDNVDEVADVGDNKSNELVHNCPYFRNELGGEDDLDPQISLTRDNTAFLNPNDMSTPKDPKLNAVKRRSTLDILLTAYDSARQGKLRSGTGVTILDNSKPESGSLYLGEGGSWSDDEGKMVFEHADHGAYYYRNFFVGQEHLTYLGMDERLGPVAISLKREKIDENTSLVKNDTDGQGTQYQYRIIIRTSELTTLRGNLLEEAIPSTSRHGTARALPAKDILEYVAPEIQLSCLRLGHPGIKIPEMLMKLDEQGMTNQYKVGVLYCRAGQSTEEEMYNNQESGPAFEEFLDLIGKKVRLKGFTGYRAQLDNRNDSTGEYSVYTTFHNREIMLHVSTLLPWTPNNKQQLLRKRHIGNDIVTIVFQEPGALPFTPKNVRSHFQHVFIVVRVYNPCSDSTYYKVSVSRSKDVPPFGPPIPASSKFGKQKAFANFLLTKIINAENAAHKSEKFSTMATRTRHEYLKDLATNYLTNTTLESGASKSSFGKFSLSGKKKEKVHPPICPERVVRGGLVWSVQVEDYRNSTMIDCIMAISSDTLVLVDSSSKEALFSVPTKAIIGWTSLSSSIKVFYGGGDCLVLNIPTSDSDDLPEIVRRLEAVTIGCQTQTITLRRNVHGQLGFHVQYEGLVADVEPGGYAWQAGLRHGCRLVEINGLIMATLTHEQMIEILRKPGSVTVVVVSPLPSGKPRKGVQASNQHYWWSARSSTSTISSYGGSATSVGDDHESRDHSAYYLTAPPRVAPKSQSKRSGDEMETDGSSSIISNLKPHRSREDTRSTNSSISSVTGSSSTLNDDGRAHTPSYGAAYKITVTPGNENDFRTPINHGSQGSSSSYENLNPPRPKWSGVSPVVEKERNPVPSSVGVTLKAPTSKGTLYVIASGPQSPGVSPKPPETPLFGSTSQRSDRHRRNVLNDHDVLDGEAIVLDPSSVRNGENNYDSHQRFAYDTPKDNLKEKSNGENKKVPYKETTLGAVVTTTSTYTHENEELNEASMTETMDKIEKAFGFKTPNVTDSPRYDYGQFDRTSNLRKSGRKSPRGSTEDLKLRQRERSSESLNRHENEQEQVRKEGNMTPTIVAHEIKSEMARALSHEELQVQLILEELQQAEKDLGGTEGRIQTVVEVSRGNTEVIRESTTKTKEYGARLAQRNNVIERLESQRHALGNEGVEGLKIYHAKSRSTPADVSKAQVNAVEKVSRSKHVSSQNDLTGRSKSGDEVYATSSRTKDTSEPVQRRHSRRKRSERLEPTERPPIPRTPEARIVKPVVRSERKIKLSSSGGSGLSDEKASTLPRYKSSRKHRYVSRQPNDSDSSDEDLRAGAGSRDLSRTDTKEVKPTFDRTTKSTSFPRDGEEQRGRSSGDNRTHKYPHLKGARITKLKLSASEEPTDSVVDQTARLLSATAETKHDSNFVVTQDVLHSLTQASDLLSKNQSTVRDDKDRIERRERDKNKEREKKEKAMAKIKSHGRGKSHGPHKFHIPVVPRRHSFDDRLLANTASKPSGGESSFTRESIGREAELEMKLAIVSNALMKEGEEKQRVESDLKRALKENKKLNENLRTASSQLRKFTEWFFRNVEQNNS</sequence>
<dbReference type="Pfam" id="PF00595">
    <property type="entry name" value="PDZ"/>
    <property type="match status" value="1"/>
</dbReference>
<dbReference type="Pfam" id="PF02145">
    <property type="entry name" value="Rap_GAP"/>
    <property type="match status" value="1"/>
</dbReference>
<feature type="region of interest" description="Disordered" evidence="5">
    <location>
        <begin position="1693"/>
        <end position="1743"/>
    </location>
</feature>
<dbReference type="Proteomes" id="UP000515163">
    <property type="component" value="Unplaced"/>
</dbReference>
<keyword evidence="8" id="KW-1185">Reference proteome</keyword>
<dbReference type="InterPro" id="IPR001478">
    <property type="entry name" value="PDZ"/>
</dbReference>
<feature type="region of interest" description="Disordered" evidence="5">
    <location>
        <begin position="1444"/>
        <end position="1640"/>
    </location>
</feature>
<dbReference type="OrthoDB" id="2499658at2759"/>
<feature type="region of interest" description="Disordered" evidence="5">
    <location>
        <begin position="63"/>
        <end position="95"/>
    </location>
</feature>
<dbReference type="InterPro" id="IPR035974">
    <property type="entry name" value="Rap/Ran-GAP_sf"/>
</dbReference>
<feature type="region of interest" description="Disordered" evidence="5">
    <location>
        <begin position="1148"/>
        <end position="1178"/>
    </location>
</feature>
<dbReference type="InterPro" id="IPR050989">
    <property type="entry name" value="Rap1_Ran_GAP"/>
</dbReference>
<evidence type="ECO:0000256" key="4">
    <source>
        <dbReference type="SAM" id="Coils"/>
    </source>
</evidence>
<organism evidence="8 9">
    <name type="scientific">Actinia tenebrosa</name>
    <name type="common">Australian red waratah sea anemone</name>
    <dbReference type="NCBI Taxonomy" id="6105"/>
    <lineage>
        <taxon>Eukaryota</taxon>
        <taxon>Metazoa</taxon>
        <taxon>Cnidaria</taxon>
        <taxon>Anthozoa</taxon>
        <taxon>Hexacorallia</taxon>
        <taxon>Actiniaria</taxon>
        <taxon>Actiniidae</taxon>
        <taxon>Actinia</taxon>
    </lineage>
</organism>
<feature type="compositionally biased region" description="Basic and acidic residues" evidence="5">
    <location>
        <begin position="1523"/>
        <end position="1538"/>
    </location>
</feature>
<feature type="compositionally biased region" description="Polar residues" evidence="5">
    <location>
        <begin position="1093"/>
        <end position="1105"/>
    </location>
</feature>
<dbReference type="GO" id="GO:0051056">
    <property type="term" value="P:regulation of small GTPase mediated signal transduction"/>
    <property type="evidence" value="ECO:0007669"/>
    <property type="project" value="InterPro"/>
</dbReference>
<feature type="compositionally biased region" description="Basic and acidic residues" evidence="5">
    <location>
        <begin position="1699"/>
        <end position="1724"/>
    </location>
</feature>
<proteinExistence type="predicted"/>
<dbReference type="GO" id="GO:0005737">
    <property type="term" value="C:cytoplasm"/>
    <property type="evidence" value="ECO:0007669"/>
    <property type="project" value="TreeGrafter"/>
</dbReference>
<protein>
    <submittedName>
        <fullName evidence="9">Signal-induced proliferation-associated 1-like protein 3 isoform X1</fullName>
    </submittedName>
</protein>
<feature type="region of interest" description="Disordered" evidence="5">
    <location>
        <begin position="238"/>
        <end position="257"/>
    </location>
</feature>
<feature type="compositionally biased region" description="Polar residues" evidence="5">
    <location>
        <begin position="1468"/>
        <end position="1478"/>
    </location>
</feature>
<feature type="region of interest" description="Disordered" evidence="5">
    <location>
        <begin position="977"/>
        <end position="996"/>
    </location>
</feature>
<feature type="compositionally biased region" description="Basic and acidic residues" evidence="5">
    <location>
        <begin position="1307"/>
        <end position="1337"/>
    </location>
</feature>
<evidence type="ECO:0000256" key="1">
    <source>
        <dbReference type="ARBA" id="ARBA00022468"/>
    </source>
</evidence>
<keyword evidence="1" id="KW-0343">GTPase activation</keyword>
<keyword evidence="2" id="KW-0597">Phosphoprotein</keyword>
<feature type="region of interest" description="Disordered" evidence="5">
    <location>
        <begin position="1275"/>
        <end position="1338"/>
    </location>
</feature>
<dbReference type="PROSITE" id="PS50085">
    <property type="entry name" value="RAPGAP"/>
    <property type="match status" value="1"/>
</dbReference>
<dbReference type="InterPro" id="IPR036034">
    <property type="entry name" value="PDZ_sf"/>
</dbReference>
<evidence type="ECO:0000313" key="9">
    <source>
        <dbReference type="RefSeq" id="XP_031562652.1"/>
    </source>
</evidence>
<dbReference type="GO" id="GO:0005096">
    <property type="term" value="F:GTPase activator activity"/>
    <property type="evidence" value="ECO:0007669"/>
    <property type="project" value="UniProtKB-KW"/>
</dbReference>
<evidence type="ECO:0000256" key="2">
    <source>
        <dbReference type="ARBA" id="ARBA00022553"/>
    </source>
</evidence>
<feature type="compositionally biased region" description="Basic and acidic residues" evidence="5">
    <location>
        <begin position="1590"/>
        <end position="1607"/>
    </location>
</feature>